<proteinExistence type="predicted"/>
<keyword evidence="2" id="KW-1185">Reference proteome</keyword>
<dbReference type="Proteomes" id="UP000825935">
    <property type="component" value="Chromosome 15"/>
</dbReference>
<evidence type="ECO:0000313" key="1">
    <source>
        <dbReference type="EMBL" id="KAH7404738.1"/>
    </source>
</evidence>
<accession>A0A8T2T7F8</accession>
<reference evidence="1" key="1">
    <citation type="submission" date="2021-08" db="EMBL/GenBank/DDBJ databases">
        <title>WGS assembly of Ceratopteris richardii.</title>
        <authorList>
            <person name="Marchant D.B."/>
            <person name="Chen G."/>
            <person name="Jenkins J."/>
            <person name="Shu S."/>
            <person name="Leebens-Mack J."/>
            <person name="Grimwood J."/>
            <person name="Schmutz J."/>
            <person name="Soltis P."/>
            <person name="Soltis D."/>
            <person name="Chen Z.-H."/>
        </authorList>
    </citation>
    <scope>NUCLEOTIDE SEQUENCE</scope>
    <source>
        <strain evidence="1">Whitten #5841</strain>
        <tissue evidence="1">Leaf</tissue>
    </source>
</reference>
<protein>
    <submittedName>
        <fullName evidence="1">Uncharacterized protein</fullName>
    </submittedName>
</protein>
<sequence length="80" mass="9525">MEWETERETDIYVEDRHDQRETKRERERKWIMAPFSAEELYSASAKNIRLYGMGIHITSSQCTNMIYTPRGSSWCIYSPG</sequence>
<dbReference type="EMBL" id="CM035420">
    <property type="protein sequence ID" value="KAH7404738.1"/>
    <property type="molecule type" value="Genomic_DNA"/>
</dbReference>
<gene>
    <name evidence="1" type="ORF">KP509_15G040600</name>
</gene>
<dbReference type="AlphaFoldDB" id="A0A8T2T7F8"/>
<comment type="caution">
    <text evidence="1">The sequence shown here is derived from an EMBL/GenBank/DDBJ whole genome shotgun (WGS) entry which is preliminary data.</text>
</comment>
<organism evidence="1 2">
    <name type="scientific">Ceratopteris richardii</name>
    <name type="common">Triangle waterfern</name>
    <dbReference type="NCBI Taxonomy" id="49495"/>
    <lineage>
        <taxon>Eukaryota</taxon>
        <taxon>Viridiplantae</taxon>
        <taxon>Streptophyta</taxon>
        <taxon>Embryophyta</taxon>
        <taxon>Tracheophyta</taxon>
        <taxon>Polypodiopsida</taxon>
        <taxon>Polypodiidae</taxon>
        <taxon>Polypodiales</taxon>
        <taxon>Pteridineae</taxon>
        <taxon>Pteridaceae</taxon>
        <taxon>Parkerioideae</taxon>
        <taxon>Ceratopteris</taxon>
    </lineage>
</organism>
<evidence type="ECO:0000313" key="2">
    <source>
        <dbReference type="Proteomes" id="UP000825935"/>
    </source>
</evidence>
<name>A0A8T2T7F8_CERRI</name>